<dbReference type="EMBL" id="JBDFQZ010000002">
    <property type="protein sequence ID" value="KAK9751201.1"/>
    <property type="molecule type" value="Genomic_DNA"/>
</dbReference>
<dbReference type="PANTHER" id="PTHR47564">
    <property type="entry name" value="CYSTEINE-RICH AND TRANSMEMBRANE DOMAIN-CONTAINING PROTEIN 1"/>
    <property type="match status" value="1"/>
</dbReference>
<protein>
    <recommendedName>
        <fullName evidence="7">Cysteine-rich transmembrane CYSTM domain-containing protein</fullName>
    </recommendedName>
</protein>
<reference evidence="5" key="1">
    <citation type="submission" date="2024-03" db="EMBL/GenBank/DDBJ databases">
        <title>WGS assembly of Saponaria officinalis var. Norfolk2.</title>
        <authorList>
            <person name="Jenkins J."/>
            <person name="Shu S."/>
            <person name="Grimwood J."/>
            <person name="Barry K."/>
            <person name="Goodstein D."/>
            <person name="Schmutz J."/>
            <person name="Leebens-Mack J."/>
            <person name="Osbourn A."/>
        </authorList>
    </citation>
    <scope>NUCLEOTIDE SEQUENCE [LARGE SCALE GENOMIC DNA]</scope>
    <source>
        <strain evidence="5">JIC</strain>
    </source>
</reference>
<comment type="similarity">
    <text evidence="2">Belongs to the CYSTM1 family.</text>
</comment>
<proteinExistence type="inferred from homology"/>
<evidence type="ECO:0008006" key="7">
    <source>
        <dbReference type="Google" id="ProtNLM"/>
    </source>
</evidence>
<feature type="region of interest" description="Disordered" evidence="4">
    <location>
        <begin position="1"/>
        <end position="34"/>
    </location>
</feature>
<keyword evidence="6" id="KW-1185">Reference proteome</keyword>
<comment type="subcellular location">
    <subcellularLocation>
        <location evidence="1">Membrane</location>
    </subcellularLocation>
</comment>
<keyword evidence="3" id="KW-0472">Membrane</keyword>
<evidence type="ECO:0000313" key="5">
    <source>
        <dbReference type="EMBL" id="KAK9751201.1"/>
    </source>
</evidence>
<feature type="compositionally biased region" description="Pro residues" evidence="4">
    <location>
        <begin position="16"/>
        <end position="32"/>
    </location>
</feature>
<organism evidence="5 6">
    <name type="scientific">Saponaria officinalis</name>
    <name type="common">Common soapwort</name>
    <name type="synonym">Lychnis saponaria</name>
    <dbReference type="NCBI Taxonomy" id="3572"/>
    <lineage>
        <taxon>Eukaryota</taxon>
        <taxon>Viridiplantae</taxon>
        <taxon>Streptophyta</taxon>
        <taxon>Embryophyta</taxon>
        <taxon>Tracheophyta</taxon>
        <taxon>Spermatophyta</taxon>
        <taxon>Magnoliopsida</taxon>
        <taxon>eudicotyledons</taxon>
        <taxon>Gunneridae</taxon>
        <taxon>Pentapetalae</taxon>
        <taxon>Caryophyllales</taxon>
        <taxon>Caryophyllaceae</taxon>
        <taxon>Caryophylleae</taxon>
        <taxon>Saponaria</taxon>
    </lineage>
</organism>
<evidence type="ECO:0000256" key="1">
    <source>
        <dbReference type="ARBA" id="ARBA00004370"/>
    </source>
</evidence>
<dbReference type="AlphaFoldDB" id="A0AAW1MU80"/>
<dbReference type="Proteomes" id="UP001443914">
    <property type="component" value="Unassembled WGS sequence"/>
</dbReference>
<evidence type="ECO:0000313" key="6">
    <source>
        <dbReference type="Proteomes" id="UP001443914"/>
    </source>
</evidence>
<evidence type="ECO:0000256" key="3">
    <source>
        <dbReference type="ARBA" id="ARBA00023136"/>
    </source>
</evidence>
<evidence type="ECO:0000256" key="4">
    <source>
        <dbReference type="SAM" id="MobiDB-lite"/>
    </source>
</evidence>
<evidence type="ECO:0000256" key="2">
    <source>
        <dbReference type="ARBA" id="ARBA00009444"/>
    </source>
</evidence>
<comment type="caution">
    <text evidence="5">The sequence shown here is derived from an EMBL/GenBank/DDBJ whole genome shotgun (WGS) entry which is preliminary data.</text>
</comment>
<dbReference type="InterPro" id="IPR043240">
    <property type="entry name" value="CYSTM1-like"/>
</dbReference>
<gene>
    <name evidence="5" type="ORF">RND81_02G249800</name>
</gene>
<sequence length="102" mass="11360">MSYSQVSHVAHDSYPPLGPGPGPAPPPPPPAAPAYQGYFRRQEYPGGIPHQTQMHNPFQSSSYEYPYDNYYNNPCSSLLRTCMAALCCCCVMEECCPPLSRW</sequence>
<name>A0AAW1MU80_SAPOF</name>
<accession>A0AAW1MU80</accession>
<dbReference type="PANTHER" id="PTHR47564:SF1">
    <property type="entry name" value="CYSTEINE-RICH AND TRANSMEMBRANE DOMAIN-CONTAINING PROTEIN 1"/>
    <property type="match status" value="1"/>
</dbReference>
<dbReference type="GO" id="GO:0016020">
    <property type="term" value="C:membrane"/>
    <property type="evidence" value="ECO:0007669"/>
    <property type="project" value="UniProtKB-SubCell"/>
</dbReference>